<evidence type="ECO:0000256" key="3">
    <source>
        <dbReference type="ARBA" id="ARBA00022471"/>
    </source>
</evidence>
<evidence type="ECO:0000256" key="5">
    <source>
        <dbReference type="ARBA" id="ARBA00022729"/>
    </source>
</evidence>
<accession>A0A7J7PA81</accession>
<gene>
    <name evidence="7" type="ORF">GIB67_023554</name>
</gene>
<reference evidence="7 8" key="1">
    <citation type="journal article" date="2020" name="IScience">
        <title>Genome Sequencing of the Endangered Kingdonia uniflora (Circaeasteraceae, Ranunculales) Reveals Potential Mechanisms of Evolutionary Specialization.</title>
        <authorList>
            <person name="Sun Y."/>
            <person name="Deng T."/>
            <person name="Zhang A."/>
            <person name="Moore M.J."/>
            <person name="Landis J.B."/>
            <person name="Lin N."/>
            <person name="Zhang H."/>
            <person name="Zhang X."/>
            <person name="Huang J."/>
            <person name="Zhang X."/>
            <person name="Sun H."/>
            <person name="Wang H."/>
        </authorList>
    </citation>
    <scope>NUCLEOTIDE SEQUENCE [LARGE SCALE GENOMIC DNA]</scope>
    <source>
        <strain evidence="7">TB1705</strain>
        <tissue evidence="7">Leaf</tissue>
    </source>
</reference>
<dbReference type="OrthoDB" id="1727555at2759"/>
<comment type="caution">
    <text evidence="7">The sequence shown here is derived from an EMBL/GenBank/DDBJ whole genome shotgun (WGS) entry which is preliminary data.</text>
</comment>
<comment type="subcellular location">
    <subcellularLocation>
        <location evidence="1 6">Secreted</location>
    </subcellularLocation>
</comment>
<dbReference type="AlphaFoldDB" id="A0A7J7PA81"/>
<evidence type="ECO:0000256" key="1">
    <source>
        <dbReference type="ARBA" id="ARBA00004613"/>
    </source>
</evidence>
<comment type="similarity">
    <text evidence="2 6">Belongs to the plant self-incompatibility (S1) protein family.</text>
</comment>
<dbReference type="PANTHER" id="PTHR31232">
    <property type="match status" value="1"/>
</dbReference>
<evidence type="ECO:0000256" key="4">
    <source>
        <dbReference type="ARBA" id="ARBA00022525"/>
    </source>
</evidence>
<keyword evidence="4 6" id="KW-0964">Secreted</keyword>
<dbReference type="Proteomes" id="UP000541444">
    <property type="component" value="Unassembled WGS sequence"/>
</dbReference>
<dbReference type="Pfam" id="PF05938">
    <property type="entry name" value="Self-incomp_S1"/>
    <property type="match status" value="1"/>
</dbReference>
<keyword evidence="3 6" id="KW-0713">Self-incompatibility</keyword>
<evidence type="ECO:0000256" key="6">
    <source>
        <dbReference type="RuleBase" id="RU367044"/>
    </source>
</evidence>
<dbReference type="GO" id="GO:0005576">
    <property type="term" value="C:extracellular region"/>
    <property type="evidence" value="ECO:0007669"/>
    <property type="project" value="UniProtKB-SubCell"/>
</dbReference>
<dbReference type="InterPro" id="IPR010264">
    <property type="entry name" value="Self-incomp_S1"/>
</dbReference>
<proteinExistence type="inferred from homology"/>
<dbReference type="PANTHER" id="PTHR31232:SF155">
    <property type="entry name" value="PLANT SELF-INCOMPATIBILITY PROTEIN S1 FAMILY"/>
    <property type="match status" value="1"/>
</dbReference>
<sequence>MYIENALYPGTPLNVHCKSKDENLPQLNIPYTKIYYWEFETNWFTTLYWCSIWWRDGHGKWVHKTFDAYKIKFAVWVMCETSCYWTARPDGIYFAYDGHHPKLIYNWEY</sequence>
<dbReference type="GO" id="GO:0060320">
    <property type="term" value="P:rejection of self pollen"/>
    <property type="evidence" value="ECO:0007669"/>
    <property type="project" value="UniProtKB-KW"/>
</dbReference>
<organism evidence="7 8">
    <name type="scientific">Kingdonia uniflora</name>
    <dbReference type="NCBI Taxonomy" id="39325"/>
    <lineage>
        <taxon>Eukaryota</taxon>
        <taxon>Viridiplantae</taxon>
        <taxon>Streptophyta</taxon>
        <taxon>Embryophyta</taxon>
        <taxon>Tracheophyta</taxon>
        <taxon>Spermatophyta</taxon>
        <taxon>Magnoliopsida</taxon>
        <taxon>Ranunculales</taxon>
        <taxon>Circaeasteraceae</taxon>
        <taxon>Kingdonia</taxon>
    </lineage>
</organism>
<name>A0A7J7PA81_9MAGN</name>
<evidence type="ECO:0000256" key="2">
    <source>
        <dbReference type="ARBA" id="ARBA00005581"/>
    </source>
</evidence>
<evidence type="ECO:0000313" key="7">
    <source>
        <dbReference type="EMBL" id="KAF6176263.1"/>
    </source>
</evidence>
<dbReference type="EMBL" id="JACGCM010000119">
    <property type="protein sequence ID" value="KAF6176263.1"/>
    <property type="molecule type" value="Genomic_DNA"/>
</dbReference>
<keyword evidence="5" id="KW-0732">Signal</keyword>
<keyword evidence="8" id="KW-1185">Reference proteome</keyword>
<protein>
    <recommendedName>
        <fullName evidence="6">S-protein homolog</fullName>
    </recommendedName>
</protein>
<evidence type="ECO:0000313" key="8">
    <source>
        <dbReference type="Proteomes" id="UP000541444"/>
    </source>
</evidence>